<evidence type="ECO:0000313" key="4">
    <source>
        <dbReference type="Proteomes" id="UP000799291"/>
    </source>
</evidence>
<evidence type="ECO:0000259" key="2">
    <source>
        <dbReference type="Pfam" id="PF00656"/>
    </source>
</evidence>
<feature type="region of interest" description="Disordered" evidence="1">
    <location>
        <begin position="354"/>
        <end position="425"/>
    </location>
</feature>
<name>A0A6G1J2L8_9PLEO</name>
<feature type="compositionally biased region" description="Basic and acidic residues" evidence="1">
    <location>
        <begin position="357"/>
        <end position="370"/>
    </location>
</feature>
<dbReference type="EMBL" id="MU005581">
    <property type="protein sequence ID" value="KAF2684475.1"/>
    <property type="molecule type" value="Genomic_DNA"/>
</dbReference>
<dbReference type="Proteomes" id="UP000799291">
    <property type="component" value="Unassembled WGS sequence"/>
</dbReference>
<protein>
    <recommendedName>
        <fullName evidence="2">Peptidase C14 caspase domain-containing protein</fullName>
    </recommendedName>
</protein>
<reference evidence="3" key="1">
    <citation type="journal article" date="2020" name="Stud. Mycol.">
        <title>101 Dothideomycetes genomes: a test case for predicting lifestyles and emergence of pathogens.</title>
        <authorList>
            <person name="Haridas S."/>
            <person name="Albert R."/>
            <person name="Binder M."/>
            <person name="Bloem J."/>
            <person name="Labutti K."/>
            <person name="Salamov A."/>
            <person name="Andreopoulos B."/>
            <person name="Baker S."/>
            <person name="Barry K."/>
            <person name="Bills G."/>
            <person name="Bluhm B."/>
            <person name="Cannon C."/>
            <person name="Castanera R."/>
            <person name="Culley D."/>
            <person name="Daum C."/>
            <person name="Ezra D."/>
            <person name="Gonzalez J."/>
            <person name="Henrissat B."/>
            <person name="Kuo A."/>
            <person name="Liang C."/>
            <person name="Lipzen A."/>
            <person name="Lutzoni F."/>
            <person name="Magnuson J."/>
            <person name="Mondo S."/>
            <person name="Nolan M."/>
            <person name="Ohm R."/>
            <person name="Pangilinan J."/>
            <person name="Park H.-J."/>
            <person name="Ramirez L."/>
            <person name="Alfaro M."/>
            <person name="Sun H."/>
            <person name="Tritt A."/>
            <person name="Yoshinaga Y."/>
            <person name="Zwiers L.-H."/>
            <person name="Turgeon B."/>
            <person name="Goodwin S."/>
            <person name="Spatafora J."/>
            <person name="Crous P."/>
            <person name="Grigoriev I."/>
        </authorList>
    </citation>
    <scope>NUCLEOTIDE SEQUENCE</scope>
    <source>
        <strain evidence="3">CBS 122367</strain>
    </source>
</reference>
<evidence type="ECO:0000313" key="3">
    <source>
        <dbReference type="EMBL" id="KAF2684475.1"/>
    </source>
</evidence>
<dbReference type="GO" id="GO:0006508">
    <property type="term" value="P:proteolysis"/>
    <property type="evidence" value="ECO:0007669"/>
    <property type="project" value="InterPro"/>
</dbReference>
<dbReference type="AlphaFoldDB" id="A0A6G1J2L8"/>
<organism evidence="3 4">
    <name type="scientific">Lentithecium fluviatile CBS 122367</name>
    <dbReference type="NCBI Taxonomy" id="1168545"/>
    <lineage>
        <taxon>Eukaryota</taxon>
        <taxon>Fungi</taxon>
        <taxon>Dikarya</taxon>
        <taxon>Ascomycota</taxon>
        <taxon>Pezizomycotina</taxon>
        <taxon>Dothideomycetes</taxon>
        <taxon>Pleosporomycetidae</taxon>
        <taxon>Pleosporales</taxon>
        <taxon>Massarineae</taxon>
        <taxon>Lentitheciaceae</taxon>
        <taxon>Lentithecium</taxon>
    </lineage>
</organism>
<dbReference type="InterPro" id="IPR011600">
    <property type="entry name" value="Pept_C14_caspase"/>
</dbReference>
<dbReference type="OrthoDB" id="4760831at2759"/>
<accession>A0A6G1J2L8</accession>
<gene>
    <name evidence="3" type="ORF">K458DRAFT_302466</name>
</gene>
<dbReference type="GO" id="GO:0004197">
    <property type="term" value="F:cysteine-type endopeptidase activity"/>
    <property type="evidence" value="ECO:0007669"/>
    <property type="project" value="InterPro"/>
</dbReference>
<proteinExistence type="predicted"/>
<dbReference type="Pfam" id="PF00656">
    <property type="entry name" value="Peptidase_C14"/>
    <property type="match status" value="1"/>
</dbReference>
<feature type="domain" description="Peptidase C14 caspase" evidence="2">
    <location>
        <begin position="60"/>
        <end position="184"/>
    </location>
</feature>
<sequence>MPRTAPLIATPAISVLQPGDERESERQAWFQNVSNDILKIPNGYLKVAVLIIRWDREIDEFKGHDEEIARLESIFSKDFGYECKIVNITNVKKPQIALNCAMWQHVNDHDGPNNLLIVYYTGHGNQVENERLELAATTRKWVEKRGSYMPTAFWDEAEKPLLSSAEGDVLSILDCCFAASAAIKGRLEEFRTYQLLAASAPNSPTPGPGENSFTKALSDSLVELLRESKGTNFTVTKLHEKINLKRRTQSSQLYDRLQHFNRYLQLGRLDPTQERSASFQDRDPEEASLTLRLSLKVPELSKLQIETLAERLPIACEEARIPVRRIDWVKMAKAEPDADGFLKVAKAMNTLSKAMRRKSDAKKTKVEKQKLRGKKRTPTGSHSAPSAKRHLRERSSVSEMSSSSITSVSPASSSGAMFTGSSSPA</sequence>
<keyword evidence="4" id="KW-1185">Reference proteome</keyword>
<dbReference type="Gene3D" id="3.40.50.1460">
    <property type="match status" value="1"/>
</dbReference>
<evidence type="ECO:0000256" key="1">
    <source>
        <dbReference type="SAM" id="MobiDB-lite"/>
    </source>
</evidence>
<feature type="compositionally biased region" description="Low complexity" evidence="1">
    <location>
        <begin position="397"/>
        <end position="425"/>
    </location>
</feature>